<dbReference type="NCBIfam" id="TIGR02551">
    <property type="entry name" value="SpaO_YscQ"/>
    <property type="match status" value="1"/>
</dbReference>
<proteinExistence type="inferred from homology"/>
<gene>
    <name evidence="3" type="ORF">GCM10011487_43800</name>
</gene>
<sequence>MAAQSELLAIPEAEVAALTLETVDPAVLPVVQGILQRRGPCLLRIQGHEVRFAWVDVQLREHAISISLACGAHDLLIGLDSLAAIDPLLIGEPFLLLPPSLRTLVVQRAVASLLSTAPRAVAESMQVASVQWAAAPSEREWPVKLGFRLERGERGCISRGVILARSAAGLAWFDLQLPTQPTRRQSDTQSLPIPIRIALGQSHLKTTALRHLSSGDVVWVQSARLTRVGVDVDCRIARHSVALATARHRQLHIKQIHGLAMHQQPPATDSLAAPGPVAIDTGRTPTSRDFEVPMTFDLGELALPLIQIERLQPGTLLQLPQDVSDATIQLRVGDSLVAQGVLVAIGKRIGVRITRVYLEESAPSHAAT</sequence>
<evidence type="ECO:0000256" key="1">
    <source>
        <dbReference type="ARBA" id="ARBA00009226"/>
    </source>
</evidence>
<dbReference type="Proteomes" id="UP000445000">
    <property type="component" value="Unassembled WGS sequence"/>
</dbReference>
<keyword evidence="4" id="KW-1185">Reference proteome</keyword>
<dbReference type="GO" id="GO:0050918">
    <property type="term" value="P:positive chemotaxis"/>
    <property type="evidence" value="ECO:0007669"/>
    <property type="project" value="TreeGrafter"/>
</dbReference>
<dbReference type="GO" id="GO:0030254">
    <property type="term" value="P:protein secretion by the type III secretion system"/>
    <property type="evidence" value="ECO:0007669"/>
    <property type="project" value="InterPro"/>
</dbReference>
<comment type="caution">
    <text evidence="3">The sequence shown here is derived from an EMBL/GenBank/DDBJ whole genome shotgun (WGS) entry which is preliminary data.</text>
</comment>
<organism evidence="3 4">
    <name type="scientific">Steroidobacter agaridevorans</name>
    <dbReference type="NCBI Taxonomy" id="2695856"/>
    <lineage>
        <taxon>Bacteria</taxon>
        <taxon>Pseudomonadati</taxon>
        <taxon>Pseudomonadota</taxon>
        <taxon>Gammaproteobacteria</taxon>
        <taxon>Steroidobacterales</taxon>
        <taxon>Steroidobacteraceae</taxon>
        <taxon>Steroidobacter</taxon>
    </lineage>
</organism>
<dbReference type="InterPro" id="IPR036429">
    <property type="entry name" value="SpoA-like_sf"/>
</dbReference>
<feature type="domain" description="Flagellar motor switch protein FliN-like C-terminal" evidence="2">
    <location>
        <begin position="289"/>
        <end position="356"/>
    </location>
</feature>
<dbReference type="RefSeq" id="WP_161814031.1">
    <property type="nucleotide sequence ID" value="NZ_BLJN01000004.1"/>
</dbReference>
<dbReference type="GO" id="GO:0071978">
    <property type="term" value="P:bacterial-type flagellum-dependent swarming motility"/>
    <property type="evidence" value="ECO:0007669"/>
    <property type="project" value="TreeGrafter"/>
</dbReference>
<dbReference type="EMBL" id="BLJN01000004">
    <property type="protein sequence ID" value="GFE82380.1"/>
    <property type="molecule type" value="Genomic_DNA"/>
</dbReference>
<dbReference type="Pfam" id="PF01052">
    <property type="entry name" value="FliMN_C"/>
    <property type="match status" value="1"/>
</dbReference>
<dbReference type="SUPFAM" id="SSF101801">
    <property type="entry name" value="Surface presentation of antigens (SPOA)"/>
    <property type="match status" value="1"/>
</dbReference>
<accession>A0A829YGP2</accession>
<evidence type="ECO:0000313" key="3">
    <source>
        <dbReference type="EMBL" id="GFE82380.1"/>
    </source>
</evidence>
<dbReference type="AlphaFoldDB" id="A0A829YGP2"/>
<dbReference type="Gene3D" id="2.30.330.10">
    <property type="entry name" value="SpoA-like"/>
    <property type="match status" value="1"/>
</dbReference>
<evidence type="ECO:0000259" key="2">
    <source>
        <dbReference type="Pfam" id="PF01052"/>
    </source>
</evidence>
<reference evidence="4" key="1">
    <citation type="submission" date="2020-01" db="EMBL/GenBank/DDBJ databases">
        <title>'Steroidobacter agaridevorans' sp. nov., agar-degrading bacteria isolated from rhizosphere soils.</title>
        <authorList>
            <person name="Ikenaga M."/>
            <person name="Kataoka M."/>
            <person name="Murouchi A."/>
            <person name="Katsuragi S."/>
            <person name="Sakai M."/>
        </authorList>
    </citation>
    <scope>NUCLEOTIDE SEQUENCE [LARGE SCALE GENOMIC DNA]</scope>
    <source>
        <strain evidence="4">YU21-B</strain>
    </source>
</reference>
<evidence type="ECO:0000313" key="4">
    <source>
        <dbReference type="Proteomes" id="UP000445000"/>
    </source>
</evidence>
<comment type="similarity">
    <text evidence="1">Belongs to the FliN/MopA/SpaO family.</text>
</comment>
<name>A0A829YGP2_9GAMM</name>
<dbReference type="PANTHER" id="PTHR30034:SF6">
    <property type="entry name" value="YOP PROTEINS TRANSLOCATION PROTEIN Q"/>
    <property type="match status" value="1"/>
</dbReference>
<protein>
    <recommendedName>
        <fullName evidence="2">Flagellar motor switch protein FliN-like C-terminal domain-containing protein</fullName>
    </recommendedName>
</protein>
<dbReference type="InterPro" id="IPR013385">
    <property type="entry name" value="T3SS_SpaO/YscQ/SpaO"/>
</dbReference>
<dbReference type="InterPro" id="IPR001543">
    <property type="entry name" value="FliN-like_C"/>
</dbReference>
<dbReference type="PANTHER" id="PTHR30034">
    <property type="entry name" value="FLAGELLAR MOTOR SWITCH PROTEIN FLIM"/>
    <property type="match status" value="1"/>
</dbReference>